<dbReference type="Proteomes" id="UP001523216">
    <property type="component" value="Unassembled WGS sequence"/>
</dbReference>
<gene>
    <name evidence="2" type="ORF">LXN57_22785</name>
</gene>
<feature type="compositionally biased region" description="Basic and acidic residues" evidence="1">
    <location>
        <begin position="177"/>
        <end position="188"/>
    </location>
</feature>
<evidence type="ECO:0000256" key="1">
    <source>
        <dbReference type="SAM" id="MobiDB-lite"/>
    </source>
</evidence>
<feature type="region of interest" description="Disordered" evidence="1">
    <location>
        <begin position="165"/>
        <end position="194"/>
    </location>
</feature>
<reference evidence="2 3" key="1">
    <citation type="submission" date="2022-06" db="EMBL/GenBank/DDBJ databases">
        <title>Actinoplanes abujensis sp. nov., isolated from Nigerian arid soil.</title>
        <authorList>
            <person name="Ding P."/>
        </authorList>
    </citation>
    <scope>NUCLEOTIDE SEQUENCE [LARGE SCALE GENOMIC DNA]</scope>
    <source>
        <strain evidence="3">TRM88002</strain>
    </source>
</reference>
<sequence>MEATTEAVQELGIDDVWHIGVTSDAVASILVTDPEGTTAVATLETDSEYEWSLVVDAAGRWLASVTSTEGAIHFVANVTAVNALPGLADLRGADPAREDPDDLGYLGENSWTDTEIQDALDAETTAQRGVCRVPATYPDDLREALMRRVAVNLARRKLPLMVLRGDSEQGNTVPPSRDSEVRRLEGPHRRLKVG</sequence>
<evidence type="ECO:0000313" key="3">
    <source>
        <dbReference type="Proteomes" id="UP001523216"/>
    </source>
</evidence>
<keyword evidence="3" id="KW-1185">Reference proteome</keyword>
<evidence type="ECO:0000313" key="2">
    <source>
        <dbReference type="EMBL" id="MCM4080412.1"/>
    </source>
</evidence>
<dbReference type="EMBL" id="JAMQOL010000031">
    <property type="protein sequence ID" value="MCM4080412.1"/>
    <property type="molecule type" value="Genomic_DNA"/>
</dbReference>
<dbReference type="RefSeq" id="WP_251800202.1">
    <property type="nucleotide sequence ID" value="NZ_JAMQOL010000031.1"/>
</dbReference>
<accession>A0ABT0Y340</accession>
<name>A0ABT0Y340_9ACTN</name>
<proteinExistence type="predicted"/>
<protein>
    <submittedName>
        <fullName evidence="2">Uncharacterized protein</fullName>
    </submittedName>
</protein>
<comment type="caution">
    <text evidence="2">The sequence shown here is derived from an EMBL/GenBank/DDBJ whole genome shotgun (WGS) entry which is preliminary data.</text>
</comment>
<organism evidence="2 3">
    <name type="scientific">Paractinoplanes hotanensis</name>
    <dbReference type="NCBI Taxonomy" id="2906497"/>
    <lineage>
        <taxon>Bacteria</taxon>
        <taxon>Bacillati</taxon>
        <taxon>Actinomycetota</taxon>
        <taxon>Actinomycetes</taxon>
        <taxon>Micromonosporales</taxon>
        <taxon>Micromonosporaceae</taxon>
        <taxon>Paractinoplanes</taxon>
    </lineage>
</organism>